<dbReference type="PANTHER" id="PTHR24060">
    <property type="entry name" value="METABOTROPIC GLUTAMATE RECEPTOR"/>
    <property type="match status" value="1"/>
</dbReference>
<keyword evidence="1" id="KW-0325">Glycoprotein</keyword>
<evidence type="ECO:0000313" key="2">
    <source>
        <dbReference type="Proteomes" id="UP000694843"/>
    </source>
</evidence>
<name>A0A8B7P7P2_HYAAZ</name>
<proteinExistence type="predicted"/>
<dbReference type="GeneID" id="108678033"/>
<dbReference type="AlphaFoldDB" id="A0A8B7P7P2"/>
<feature type="non-terminal residue" evidence="3">
    <location>
        <position position="222"/>
    </location>
</feature>
<dbReference type="KEGG" id="hazt:108678033"/>
<gene>
    <name evidence="3" type="primary">LOC108678033</name>
</gene>
<dbReference type="Proteomes" id="UP000694843">
    <property type="component" value="Unplaced"/>
</dbReference>
<protein>
    <submittedName>
        <fullName evidence="3">Uncharacterized protein LOC108678033</fullName>
    </submittedName>
</protein>
<keyword evidence="2" id="KW-1185">Reference proteome</keyword>
<dbReference type="InterPro" id="IPR050726">
    <property type="entry name" value="mGluR"/>
</dbReference>
<organism evidence="2 3">
    <name type="scientific">Hyalella azteca</name>
    <name type="common">Amphipod</name>
    <dbReference type="NCBI Taxonomy" id="294128"/>
    <lineage>
        <taxon>Eukaryota</taxon>
        <taxon>Metazoa</taxon>
        <taxon>Ecdysozoa</taxon>
        <taxon>Arthropoda</taxon>
        <taxon>Crustacea</taxon>
        <taxon>Multicrustacea</taxon>
        <taxon>Malacostraca</taxon>
        <taxon>Eumalacostraca</taxon>
        <taxon>Peracarida</taxon>
        <taxon>Amphipoda</taxon>
        <taxon>Senticaudata</taxon>
        <taxon>Talitrida</taxon>
        <taxon>Talitroidea</taxon>
        <taxon>Hyalellidae</taxon>
        <taxon>Hyalella</taxon>
    </lineage>
</organism>
<dbReference type="RefSeq" id="XP_018021857.1">
    <property type="nucleotide sequence ID" value="XM_018166368.1"/>
</dbReference>
<sequence>WRRRTVLNEFLRNTEVSRVDKPREFFQFTENFHGNAPLEVLNVQRTPVSSSLALPVLNSAASENSQLNYVQIGRYFNGELSMKTPIAEGPDRRLVSLDELPSSCTASCAASCTHQDTDYIFVESPDKLYIVAALNVHTTGNKPLECGPLRGDQGIQEVEAFLWSLSRVNEEARKARRVPGETPTPTVQAGAVIFDACANKEKVVRDVTNLLTGRVQQTIRKM</sequence>
<dbReference type="OrthoDB" id="6366218at2759"/>
<dbReference type="Gene3D" id="3.40.50.2300">
    <property type="match status" value="1"/>
</dbReference>
<accession>A0A8B7P7P2</accession>
<reference evidence="3" key="1">
    <citation type="submission" date="2025-08" db="UniProtKB">
        <authorList>
            <consortium name="RefSeq"/>
        </authorList>
    </citation>
    <scope>IDENTIFICATION</scope>
    <source>
        <tissue evidence="3">Whole organism</tissue>
    </source>
</reference>
<feature type="non-terminal residue" evidence="3">
    <location>
        <position position="1"/>
    </location>
</feature>
<evidence type="ECO:0000256" key="1">
    <source>
        <dbReference type="ARBA" id="ARBA00023180"/>
    </source>
</evidence>
<evidence type="ECO:0000313" key="3">
    <source>
        <dbReference type="RefSeq" id="XP_018021857.1"/>
    </source>
</evidence>